<proteinExistence type="predicted"/>
<dbReference type="Gene3D" id="3.90.950.10">
    <property type="match status" value="1"/>
</dbReference>
<organism evidence="2 3">
    <name type="scientific">Candidatus Gottesmanbacteria bacterium RBG_16_43_7</name>
    <dbReference type="NCBI Taxonomy" id="1798373"/>
    <lineage>
        <taxon>Bacteria</taxon>
        <taxon>Candidatus Gottesmaniibacteriota</taxon>
    </lineage>
</organism>
<evidence type="ECO:0000313" key="2">
    <source>
        <dbReference type="EMBL" id="OGG10046.1"/>
    </source>
</evidence>
<dbReference type="InterPro" id="IPR029001">
    <property type="entry name" value="ITPase-like_fam"/>
</dbReference>
<sequence length="428" mass="48555">MLEPGRSWPIRIECDTGLPIKLADIEDIWIKINFFHDYHQNPQPRNEYDKLQIEPVPENDPRVEELIKMLNYLDALASGSEKLPQEPLIVNYSPTSVDKQLASLILFNRTKWFMPILSNINQSQSLFQPLEIDPRTGKLDQQSITVLRNRYRAWALFLKSYEGQAQNIQIEQYIRDVEAAISVDNSWNEMSLSDKAELQAKFKVVQHESIVGSNDQVIITDVMARLPDGTMLGKTTDPEAQKVILEKIAKVKVIEACVGIAYTRLIVSSWPVKILDRLTRENYENLVCGHVNYRVQLSDITPADIEILIKQASEEMAKSGLVIDVFGKYGSKYVRKIEVQDNKTGAWSTIVGEEAWTTVIGFPIKGVLEVLQTARQAGFCQSLDPESSLIDAYAANKQLLNQLKGEPRFNFNLPDFPDNLTSLTDKSQ</sequence>
<dbReference type="Proteomes" id="UP000176854">
    <property type="component" value="Unassembled WGS sequence"/>
</dbReference>
<dbReference type="EMBL" id="MFJC01000006">
    <property type="protein sequence ID" value="OGG10046.1"/>
    <property type="molecule type" value="Genomic_DNA"/>
</dbReference>
<dbReference type="AlphaFoldDB" id="A0A1F5ZC25"/>
<protein>
    <submittedName>
        <fullName evidence="2">Uncharacterized protein</fullName>
    </submittedName>
</protein>
<name>A0A1F5ZC25_9BACT</name>
<gene>
    <name evidence="2" type="ORF">A2154_04415</name>
</gene>
<keyword evidence="1" id="KW-0378">Hydrolase</keyword>
<reference evidence="2 3" key="1">
    <citation type="journal article" date="2016" name="Nat. Commun.">
        <title>Thousands of microbial genomes shed light on interconnected biogeochemical processes in an aquifer system.</title>
        <authorList>
            <person name="Anantharaman K."/>
            <person name="Brown C.T."/>
            <person name="Hug L.A."/>
            <person name="Sharon I."/>
            <person name="Castelle C.J."/>
            <person name="Probst A.J."/>
            <person name="Thomas B.C."/>
            <person name="Singh A."/>
            <person name="Wilkins M.J."/>
            <person name="Karaoz U."/>
            <person name="Brodie E.L."/>
            <person name="Williams K.H."/>
            <person name="Hubbard S.S."/>
            <person name="Banfield J.F."/>
        </authorList>
    </citation>
    <scope>NUCLEOTIDE SEQUENCE [LARGE SCALE GENOMIC DNA]</scope>
</reference>
<evidence type="ECO:0000256" key="1">
    <source>
        <dbReference type="ARBA" id="ARBA00022801"/>
    </source>
</evidence>
<dbReference type="GO" id="GO:0016787">
    <property type="term" value="F:hydrolase activity"/>
    <property type="evidence" value="ECO:0007669"/>
    <property type="project" value="UniProtKB-KW"/>
</dbReference>
<comment type="caution">
    <text evidence="2">The sequence shown here is derived from an EMBL/GenBank/DDBJ whole genome shotgun (WGS) entry which is preliminary data.</text>
</comment>
<accession>A0A1F5ZC25</accession>
<evidence type="ECO:0000313" key="3">
    <source>
        <dbReference type="Proteomes" id="UP000176854"/>
    </source>
</evidence>